<dbReference type="GO" id="GO:0003723">
    <property type="term" value="F:RNA binding"/>
    <property type="evidence" value="ECO:0007669"/>
    <property type="project" value="UniProtKB-KW"/>
</dbReference>
<dbReference type="AlphaFoldDB" id="A0A3P7GF59"/>
<dbReference type="OrthoDB" id="431068at2759"/>
<evidence type="ECO:0000313" key="4">
    <source>
        <dbReference type="Proteomes" id="UP000270924"/>
    </source>
</evidence>
<evidence type="ECO:0000256" key="2">
    <source>
        <dbReference type="ARBA" id="ARBA00022884"/>
    </source>
</evidence>
<dbReference type="Proteomes" id="UP000270924">
    <property type="component" value="Unassembled WGS sequence"/>
</dbReference>
<dbReference type="InterPro" id="IPR012677">
    <property type="entry name" value="Nucleotide-bd_a/b_plait_sf"/>
</dbReference>
<keyword evidence="4" id="KW-1185">Reference proteome</keyword>
<evidence type="ECO:0000256" key="1">
    <source>
        <dbReference type="ARBA" id="ARBA00022737"/>
    </source>
</evidence>
<protein>
    <recommendedName>
        <fullName evidence="5">RRM domain-containing protein</fullName>
    </recommendedName>
</protein>
<dbReference type="SUPFAM" id="SSF54928">
    <property type="entry name" value="RNA-binding domain, RBD"/>
    <property type="match status" value="1"/>
</dbReference>
<evidence type="ECO:0008006" key="5">
    <source>
        <dbReference type="Google" id="ProtNLM"/>
    </source>
</evidence>
<accession>A0A3P7GF59</accession>
<name>A0A3P7GF59_WUCBA</name>
<proteinExistence type="predicted"/>
<reference evidence="3 4" key="1">
    <citation type="submission" date="2018-11" db="EMBL/GenBank/DDBJ databases">
        <authorList>
            <consortium name="Pathogen Informatics"/>
        </authorList>
    </citation>
    <scope>NUCLEOTIDE SEQUENCE [LARGE SCALE GENOMIC DNA]</scope>
</reference>
<organism evidence="3 4">
    <name type="scientific">Wuchereria bancrofti</name>
    <dbReference type="NCBI Taxonomy" id="6293"/>
    <lineage>
        <taxon>Eukaryota</taxon>
        <taxon>Metazoa</taxon>
        <taxon>Ecdysozoa</taxon>
        <taxon>Nematoda</taxon>
        <taxon>Chromadorea</taxon>
        <taxon>Rhabditida</taxon>
        <taxon>Spirurina</taxon>
        <taxon>Spiruromorpha</taxon>
        <taxon>Filarioidea</taxon>
        <taxon>Onchocercidae</taxon>
        <taxon>Wuchereria</taxon>
    </lineage>
</organism>
<dbReference type="InParanoid" id="A0A3P7GF59"/>
<keyword evidence="2" id="KW-0694">RNA-binding</keyword>
<dbReference type="PANTHER" id="PTHR13976">
    <property type="entry name" value="HETEROGENEOUS NUCLEAR RIBONUCLEOPROTEIN-RELATED"/>
    <property type="match status" value="1"/>
</dbReference>
<sequence length="100" mass="11547">MTPLITSTRCIFPFTHLTHHKCIDTRPDTSKAQRVRFFLYSGGVALCLSPEGRRNGEALVRFEDSEQRELALKRHRHFLHNRYIEVYRATGSDFLQVAAG</sequence>
<gene>
    <name evidence="3" type="ORF">WBA_LOCUS11709</name>
</gene>
<dbReference type="EMBL" id="UYWW01012433">
    <property type="protein sequence ID" value="VDM21072.1"/>
    <property type="molecule type" value="Genomic_DNA"/>
</dbReference>
<dbReference type="InterPro" id="IPR050666">
    <property type="entry name" value="ESRP"/>
</dbReference>
<evidence type="ECO:0000313" key="3">
    <source>
        <dbReference type="EMBL" id="VDM21072.1"/>
    </source>
</evidence>
<dbReference type="Gene3D" id="3.30.70.330">
    <property type="match status" value="1"/>
</dbReference>
<dbReference type="InterPro" id="IPR035979">
    <property type="entry name" value="RBD_domain_sf"/>
</dbReference>
<keyword evidence="1" id="KW-0677">Repeat</keyword>